<dbReference type="InterPro" id="IPR053024">
    <property type="entry name" value="Fungal_surface_NADase"/>
</dbReference>
<evidence type="ECO:0000313" key="3">
    <source>
        <dbReference type="Proteomes" id="UP000734511"/>
    </source>
</evidence>
<name>A0ABX0ZKQ2_9ACTN</name>
<dbReference type="InterPro" id="IPR025331">
    <property type="entry name" value="TNT"/>
</dbReference>
<comment type="caution">
    <text evidence="2">The sequence shown here is derived from an EMBL/GenBank/DDBJ whole genome shotgun (WGS) entry which is preliminary data.</text>
</comment>
<reference evidence="2 3" key="1">
    <citation type="submission" date="2020-03" db="EMBL/GenBank/DDBJ databases">
        <title>WGS of actinomycetes isolated from Thailand.</title>
        <authorList>
            <person name="Thawai C."/>
        </authorList>
    </citation>
    <scope>NUCLEOTIDE SEQUENCE [LARGE SCALE GENOMIC DNA]</scope>
    <source>
        <strain evidence="2 3">PRB2-1</strain>
    </source>
</reference>
<proteinExistence type="predicted"/>
<sequence length="67" mass="7356">MGDFDARGLPPASAEKPYHLYQVTKPLPTERAVVAPWFGAVGRGVQYTFDQSISDLIKGGYLTEVSR</sequence>
<organism evidence="2 3">
    <name type="scientific">Actinacidiphila epipremni</name>
    <dbReference type="NCBI Taxonomy" id="2053013"/>
    <lineage>
        <taxon>Bacteria</taxon>
        <taxon>Bacillati</taxon>
        <taxon>Actinomycetota</taxon>
        <taxon>Actinomycetes</taxon>
        <taxon>Kitasatosporales</taxon>
        <taxon>Streptomycetaceae</taxon>
        <taxon>Actinacidiphila</taxon>
    </lineage>
</organism>
<dbReference type="Proteomes" id="UP000734511">
    <property type="component" value="Unassembled WGS sequence"/>
</dbReference>
<protein>
    <submittedName>
        <fullName evidence="2">TNT domain-containing protein</fullName>
    </submittedName>
</protein>
<accession>A0ABX0ZKQ2</accession>
<keyword evidence="3" id="KW-1185">Reference proteome</keyword>
<feature type="domain" description="TNT" evidence="1">
    <location>
        <begin position="4"/>
        <end position="65"/>
    </location>
</feature>
<gene>
    <name evidence="2" type="ORF">HCN08_08300</name>
</gene>
<dbReference type="PANTHER" id="PTHR42059:SF1">
    <property type="entry name" value="TNT DOMAIN-CONTAINING PROTEIN"/>
    <property type="match status" value="1"/>
</dbReference>
<dbReference type="Pfam" id="PF14021">
    <property type="entry name" value="TNT"/>
    <property type="match status" value="1"/>
</dbReference>
<dbReference type="EMBL" id="JAATEJ010000004">
    <property type="protein sequence ID" value="NJP43402.1"/>
    <property type="molecule type" value="Genomic_DNA"/>
</dbReference>
<evidence type="ECO:0000313" key="2">
    <source>
        <dbReference type="EMBL" id="NJP43402.1"/>
    </source>
</evidence>
<dbReference type="PANTHER" id="PTHR42059">
    <property type="entry name" value="TNT DOMAIN-CONTAINING PROTEIN"/>
    <property type="match status" value="1"/>
</dbReference>
<evidence type="ECO:0000259" key="1">
    <source>
        <dbReference type="Pfam" id="PF14021"/>
    </source>
</evidence>
<dbReference type="RefSeq" id="WP_167982255.1">
    <property type="nucleotide sequence ID" value="NZ_JAATEJ010000004.1"/>
</dbReference>